<gene>
    <name evidence="2" type="ORF">POCULU_LOCUS682</name>
</gene>
<dbReference type="InterPro" id="IPR034660">
    <property type="entry name" value="DinB/YfiT-like"/>
</dbReference>
<keyword evidence="3" id="KW-1185">Reference proteome</keyword>
<protein>
    <submittedName>
        <fullName evidence="2">8887_t:CDS:1</fullName>
    </submittedName>
</protein>
<dbReference type="OrthoDB" id="158485at2759"/>
<accession>A0A9N8VW89</accession>
<dbReference type="SUPFAM" id="SSF109854">
    <property type="entry name" value="DinB/YfiT-like putative metalloenzymes"/>
    <property type="match status" value="1"/>
</dbReference>
<comment type="caution">
    <text evidence="2">The sequence shown here is derived from an EMBL/GenBank/DDBJ whole genome shotgun (WGS) entry which is preliminary data.</text>
</comment>
<dbReference type="PANTHER" id="PTHR37302:SF1">
    <property type="entry name" value="PROTEIN DINB"/>
    <property type="match status" value="1"/>
</dbReference>
<evidence type="ECO:0000313" key="3">
    <source>
        <dbReference type="Proteomes" id="UP000789572"/>
    </source>
</evidence>
<dbReference type="PANTHER" id="PTHR37302">
    <property type="entry name" value="SLR1116 PROTEIN"/>
    <property type="match status" value="1"/>
</dbReference>
<dbReference type="EMBL" id="CAJVPJ010000039">
    <property type="protein sequence ID" value="CAG8463501.1"/>
    <property type="molecule type" value="Genomic_DNA"/>
</dbReference>
<reference evidence="2" key="1">
    <citation type="submission" date="2021-06" db="EMBL/GenBank/DDBJ databases">
        <authorList>
            <person name="Kallberg Y."/>
            <person name="Tangrot J."/>
            <person name="Rosling A."/>
        </authorList>
    </citation>
    <scope>NUCLEOTIDE SEQUENCE</scope>
    <source>
        <strain evidence="2">IA702</strain>
    </source>
</reference>
<dbReference type="Gene3D" id="1.20.120.450">
    <property type="entry name" value="dinb family like domain"/>
    <property type="match status" value="1"/>
</dbReference>
<dbReference type="InterPro" id="IPR007837">
    <property type="entry name" value="DinB"/>
</dbReference>
<dbReference type="Pfam" id="PF05163">
    <property type="entry name" value="DinB"/>
    <property type="match status" value="1"/>
</dbReference>
<evidence type="ECO:0000313" key="2">
    <source>
        <dbReference type="EMBL" id="CAG8463501.1"/>
    </source>
</evidence>
<dbReference type="Proteomes" id="UP000789572">
    <property type="component" value="Unassembled WGS sequence"/>
</dbReference>
<keyword evidence="1" id="KW-0479">Metal-binding</keyword>
<name>A0A9N8VW89_9GLOM</name>
<dbReference type="GO" id="GO:0046872">
    <property type="term" value="F:metal ion binding"/>
    <property type="evidence" value="ECO:0007669"/>
    <property type="project" value="UniProtKB-KW"/>
</dbReference>
<dbReference type="AlphaFoldDB" id="A0A9N8VW89"/>
<proteinExistence type="predicted"/>
<evidence type="ECO:0000256" key="1">
    <source>
        <dbReference type="ARBA" id="ARBA00022723"/>
    </source>
</evidence>
<organism evidence="2 3">
    <name type="scientific">Paraglomus occultum</name>
    <dbReference type="NCBI Taxonomy" id="144539"/>
    <lineage>
        <taxon>Eukaryota</taxon>
        <taxon>Fungi</taxon>
        <taxon>Fungi incertae sedis</taxon>
        <taxon>Mucoromycota</taxon>
        <taxon>Glomeromycotina</taxon>
        <taxon>Glomeromycetes</taxon>
        <taxon>Paraglomerales</taxon>
        <taxon>Paraglomeraceae</taxon>
        <taxon>Paraglomus</taxon>
    </lineage>
</organism>
<sequence length="193" mass="22105">MTSVLLTRLARYNVWAHTQLLQAVKNVSDEHYKAHAGLFFRSIHGTLNHLLLADKIWYARLTSAIDTHEYASNREFWVKTEGQDPHDSTGCIWEEYITNRKELEKMIIEQAKLWIPLVASEPDDLTLSSAVLEHRKMGGTLVRRSKLECLIHIFNHATHHRGQVTAAITRFGYKSPVLDLAACPPDYDPDEES</sequence>